<reference evidence="6" key="1">
    <citation type="journal article" date="2019" name="Int. J. Syst. Evol. Microbiol.">
        <title>The Global Catalogue of Microorganisms (GCM) 10K type strain sequencing project: providing services to taxonomists for standard genome sequencing and annotation.</title>
        <authorList>
            <consortium name="The Broad Institute Genomics Platform"/>
            <consortium name="The Broad Institute Genome Sequencing Center for Infectious Disease"/>
            <person name="Wu L."/>
            <person name="Ma J."/>
        </authorList>
    </citation>
    <scope>NUCLEOTIDE SEQUENCE [LARGE SCALE GENOMIC DNA]</scope>
    <source>
        <strain evidence="6">JCM 18298</strain>
    </source>
</reference>
<dbReference type="Gene3D" id="3.40.1090.10">
    <property type="entry name" value="Cytosolic phospholipase A2 catalytic domain"/>
    <property type="match status" value="2"/>
</dbReference>
<feature type="transmembrane region" description="Helical" evidence="3">
    <location>
        <begin position="6"/>
        <end position="28"/>
    </location>
</feature>
<dbReference type="InterPro" id="IPR002641">
    <property type="entry name" value="PNPLA_dom"/>
</dbReference>
<feature type="short sequence motif" description="DGA/G" evidence="2">
    <location>
        <begin position="185"/>
        <end position="187"/>
    </location>
</feature>
<dbReference type="Pfam" id="PF01734">
    <property type="entry name" value="Patatin"/>
    <property type="match status" value="1"/>
</dbReference>
<dbReference type="EMBL" id="BAABJM010000004">
    <property type="protein sequence ID" value="GAA5060366.1"/>
    <property type="molecule type" value="Genomic_DNA"/>
</dbReference>
<dbReference type="Proteomes" id="UP001500603">
    <property type="component" value="Unassembled WGS sequence"/>
</dbReference>
<keyword evidence="2" id="KW-0378">Hydrolase</keyword>
<comment type="caution">
    <text evidence="5">The sequence shown here is derived from an EMBL/GenBank/DDBJ whole genome shotgun (WGS) entry which is preliminary data.</text>
</comment>
<evidence type="ECO:0000313" key="5">
    <source>
        <dbReference type="EMBL" id="GAA5060366.1"/>
    </source>
</evidence>
<feature type="active site" description="Proton acceptor" evidence="2">
    <location>
        <position position="185"/>
    </location>
</feature>
<dbReference type="SUPFAM" id="SSF52151">
    <property type="entry name" value="FabD/lysophospholipase-like"/>
    <property type="match status" value="1"/>
</dbReference>
<keyword evidence="3" id="KW-0472">Membrane</keyword>
<feature type="domain" description="PNPLA" evidence="4">
    <location>
        <begin position="8"/>
        <end position="198"/>
    </location>
</feature>
<keyword evidence="3" id="KW-0812">Transmembrane</keyword>
<protein>
    <submittedName>
        <fullName evidence="5">Patatin-like phospholipase family protein</fullName>
    </submittedName>
</protein>
<evidence type="ECO:0000256" key="2">
    <source>
        <dbReference type="PROSITE-ProRule" id="PRU01161"/>
    </source>
</evidence>
<keyword evidence="2" id="KW-0442">Lipid degradation</keyword>
<keyword evidence="3" id="KW-1133">Transmembrane helix</keyword>
<dbReference type="PROSITE" id="PS51635">
    <property type="entry name" value="PNPLA"/>
    <property type="match status" value="1"/>
</dbReference>
<proteinExistence type="predicted"/>
<gene>
    <name evidence="5" type="ORF">GCM10023318_41690</name>
</gene>
<dbReference type="InterPro" id="IPR016035">
    <property type="entry name" value="Acyl_Trfase/lysoPLipase"/>
</dbReference>
<feature type="short sequence motif" description="GXGXXG" evidence="2">
    <location>
        <begin position="12"/>
        <end position="17"/>
    </location>
</feature>
<evidence type="ECO:0000259" key="4">
    <source>
        <dbReference type="PROSITE" id="PS51635"/>
    </source>
</evidence>
<sequence>MASSGSAVVLGGGGVVGTAWLVGLAAGLRRAGVDLDSADLIIGTSAGSIAGTIIRSGADLDAFATGPSGEHAAPDLAQRDLRAMAEMGRLRADPELDPLEARRRIGTLAAALADGGAEHLEQIRWYVRTSVWPQRLWITGLDIESGELVTWDDASDAPLLAAVAASCAVPTVFAPVVVNGRRYMDGGMSSPTNADLAVGFERLIVIEPLAHAVPREPLHREIAAVGAAQVVTIGPNGPARAAYGTDLLSRTAWEPTYRAGVDQASEVIDEIGKALG</sequence>
<keyword evidence="6" id="KW-1185">Reference proteome</keyword>
<evidence type="ECO:0000313" key="6">
    <source>
        <dbReference type="Proteomes" id="UP001500603"/>
    </source>
</evidence>
<feature type="short sequence motif" description="GXSXG" evidence="2">
    <location>
        <begin position="43"/>
        <end position="47"/>
    </location>
</feature>
<organism evidence="5 6">
    <name type="scientific">Nocardia callitridis</name>
    <dbReference type="NCBI Taxonomy" id="648753"/>
    <lineage>
        <taxon>Bacteria</taxon>
        <taxon>Bacillati</taxon>
        <taxon>Actinomycetota</taxon>
        <taxon>Actinomycetes</taxon>
        <taxon>Mycobacteriales</taxon>
        <taxon>Nocardiaceae</taxon>
        <taxon>Nocardia</taxon>
    </lineage>
</organism>
<accession>A0ABP9KNL5</accession>
<name>A0ABP9KNL5_9NOCA</name>
<feature type="active site" description="Nucleophile" evidence="2">
    <location>
        <position position="45"/>
    </location>
</feature>
<evidence type="ECO:0000256" key="1">
    <source>
        <dbReference type="ARBA" id="ARBA00023098"/>
    </source>
</evidence>
<keyword evidence="1 2" id="KW-0443">Lipid metabolism</keyword>
<dbReference type="RefSeq" id="WP_345497242.1">
    <property type="nucleotide sequence ID" value="NZ_BAABJM010000004.1"/>
</dbReference>
<evidence type="ECO:0000256" key="3">
    <source>
        <dbReference type="SAM" id="Phobius"/>
    </source>
</evidence>